<evidence type="ECO:0000313" key="5">
    <source>
        <dbReference type="Proteomes" id="UP000194151"/>
    </source>
</evidence>
<dbReference type="EMBL" id="CP021108">
    <property type="protein sequence ID" value="ARP80688.1"/>
    <property type="molecule type" value="Genomic_DNA"/>
</dbReference>
<evidence type="ECO:0000256" key="2">
    <source>
        <dbReference type="ARBA" id="ARBA00023002"/>
    </source>
</evidence>
<name>A0A1W6YI39_9BORD</name>
<evidence type="ECO:0000256" key="1">
    <source>
        <dbReference type="ARBA" id="ARBA00009986"/>
    </source>
</evidence>
<keyword evidence="2" id="KW-0560">Oxidoreductase</keyword>
<dbReference type="InterPro" id="IPR016160">
    <property type="entry name" value="Ald_DH_CS_CYS"/>
</dbReference>
<dbReference type="InterPro" id="IPR050740">
    <property type="entry name" value="Aldehyde_DH_Superfamily"/>
</dbReference>
<dbReference type="InterPro" id="IPR015590">
    <property type="entry name" value="Aldehyde_DH_dom"/>
</dbReference>
<dbReference type="Pfam" id="PF00171">
    <property type="entry name" value="Aldedh"/>
    <property type="match status" value="1"/>
</dbReference>
<dbReference type="FunFam" id="3.40.605.10:FF:000007">
    <property type="entry name" value="NAD/NADP-dependent betaine aldehyde dehydrogenase"/>
    <property type="match status" value="1"/>
</dbReference>
<gene>
    <name evidence="4" type="ORF">CAL12_07440</name>
</gene>
<organism evidence="4 5">
    <name type="scientific">Bordetella genomosp. 8</name>
    <dbReference type="NCBI Taxonomy" id="1416806"/>
    <lineage>
        <taxon>Bacteria</taxon>
        <taxon>Pseudomonadati</taxon>
        <taxon>Pseudomonadota</taxon>
        <taxon>Betaproteobacteria</taxon>
        <taxon>Burkholderiales</taxon>
        <taxon>Alcaligenaceae</taxon>
        <taxon>Bordetella</taxon>
    </lineage>
</organism>
<dbReference type="Proteomes" id="UP000194151">
    <property type="component" value="Chromosome"/>
</dbReference>
<dbReference type="SUPFAM" id="SSF53720">
    <property type="entry name" value="ALDH-like"/>
    <property type="match status" value="1"/>
</dbReference>
<sequence>MEYAQFIAGEFRQGTAGKTFRIVNPANGEALGDFACAARGDVEQAISAAAASFRGWRDTSPVERSALLRRVAILMKERTEEFARQISLELGKPVGESRKEVATALEMFEWAAEEARRLYGRVIPSRTIGTTQTMVLESIGPVAAFAGWNAPAITPARKISGALAAGCTVVLKPSEETAGVALLMARAIKDAGIPDGVVNMVFGEPVEIADLLCASPKIAMLTFTGATSVGKELGAKAARTLKRATLELGGHAPVIVCADVDVDRVVKAAVATKYRNSGQFCVCPTRFLVDEAIFPEFSEKFVDAASALKVGDPFDPATQMGPLKNQRRLEAVERLVDDARGRGVRIAAGGARMGTAGYYYMPTVLLEPGVDSDAANIEPFGPIALLASFGRLDDAIEEANRLPFGLAAYAYTNHLGTADRLAREIESGSVCINEWQASLPETPFGGHKDSGLGSEGGIEGIREFLRVKCVRQGAST</sequence>
<dbReference type="GO" id="GO:0016620">
    <property type="term" value="F:oxidoreductase activity, acting on the aldehyde or oxo group of donors, NAD or NADP as acceptor"/>
    <property type="evidence" value="ECO:0007669"/>
    <property type="project" value="InterPro"/>
</dbReference>
<keyword evidence="5" id="KW-1185">Reference proteome</keyword>
<proteinExistence type="inferred from homology"/>
<dbReference type="OrthoDB" id="6187633at2"/>
<comment type="similarity">
    <text evidence="1">Belongs to the aldehyde dehydrogenase family.</text>
</comment>
<dbReference type="InterPro" id="IPR016161">
    <property type="entry name" value="Ald_DH/histidinol_DH"/>
</dbReference>
<dbReference type="FunFam" id="3.40.309.10:FF:000009">
    <property type="entry name" value="Aldehyde dehydrogenase A"/>
    <property type="match status" value="1"/>
</dbReference>
<dbReference type="RefSeq" id="WP_086063911.1">
    <property type="nucleotide sequence ID" value="NZ_CP021108.1"/>
</dbReference>
<dbReference type="CDD" id="cd07103">
    <property type="entry name" value="ALDH_F5_SSADH_GabD"/>
    <property type="match status" value="1"/>
</dbReference>
<dbReference type="STRING" id="1416806.CAL12_07440"/>
<dbReference type="InterPro" id="IPR016162">
    <property type="entry name" value="Ald_DH_N"/>
</dbReference>
<accession>A0A1W6YI39</accession>
<evidence type="ECO:0000259" key="3">
    <source>
        <dbReference type="Pfam" id="PF00171"/>
    </source>
</evidence>
<dbReference type="PROSITE" id="PS00070">
    <property type="entry name" value="ALDEHYDE_DEHYDR_CYS"/>
    <property type="match status" value="1"/>
</dbReference>
<evidence type="ECO:0000313" key="4">
    <source>
        <dbReference type="EMBL" id="ARP80688.1"/>
    </source>
</evidence>
<feature type="domain" description="Aldehyde dehydrogenase" evidence="3">
    <location>
        <begin position="15"/>
        <end position="470"/>
    </location>
</feature>
<dbReference type="Gene3D" id="3.40.605.10">
    <property type="entry name" value="Aldehyde Dehydrogenase, Chain A, domain 1"/>
    <property type="match status" value="1"/>
</dbReference>
<reference evidence="4 5" key="1">
    <citation type="submission" date="2017-05" db="EMBL/GenBank/DDBJ databases">
        <title>Complete and WGS of Bordetella genogroups.</title>
        <authorList>
            <person name="Spilker T."/>
            <person name="LiPuma J."/>
        </authorList>
    </citation>
    <scope>NUCLEOTIDE SEQUENCE [LARGE SCALE GENOMIC DNA]</scope>
    <source>
        <strain evidence="4 5">AU19157</strain>
    </source>
</reference>
<dbReference type="InterPro" id="IPR016163">
    <property type="entry name" value="Ald_DH_C"/>
</dbReference>
<protein>
    <submittedName>
        <fullName evidence="4">NAD-dependent succinate-semialdehyde dehydrogenase</fullName>
    </submittedName>
</protein>
<dbReference type="PANTHER" id="PTHR43353:SF5">
    <property type="entry name" value="SUCCINATE-SEMIALDEHYDE DEHYDROGENASE, MITOCHONDRIAL"/>
    <property type="match status" value="1"/>
</dbReference>
<dbReference type="KEGG" id="bgv:CAL12_07440"/>
<dbReference type="Gene3D" id="3.40.309.10">
    <property type="entry name" value="Aldehyde Dehydrogenase, Chain A, domain 2"/>
    <property type="match status" value="1"/>
</dbReference>
<dbReference type="PANTHER" id="PTHR43353">
    <property type="entry name" value="SUCCINATE-SEMIALDEHYDE DEHYDROGENASE, MITOCHONDRIAL"/>
    <property type="match status" value="1"/>
</dbReference>
<dbReference type="AlphaFoldDB" id="A0A1W6YI39"/>